<keyword evidence="1" id="KW-1133">Transmembrane helix</keyword>
<feature type="transmembrane region" description="Helical" evidence="1">
    <location>
        <begin position="25"/>
        <end position="46"/>
    </location>
</feature>
<proteinExistence type="evidence at transcript level"/>
<organism evidence="2">
    <name type="scientific">Lotus japonicus</name>
    <name type="common">Lotus corniculatus var. japonicus</name>
    <dbReference type="NCBI Taxonomy" id="34305"/>
    <lineage>
        <taxon>Eukaryota</taxon>
        <taxon>Viridiplantae</taxon>
        <taxon>Streptophyta</taxon>
        <taxon>Embryophyta</taxon>
        <taxon>Tracheophyta</taxon>
        <taxon>Spermatophyta</taxon>
        <taxon>Magnoliopsida</taxon>
        <taxon>eudicotyledons</taxon>
        <taxon>Gunneridae</taxon>
        <taxon>Pentapetalae</taxon>
        <taxon>rosids</taxon>
        <taxon>fabids</taxon>
        <taxon>Fabales</taxon>
        <taxon>Fabaceae</taxon>
        <taxon>Papilionoideae</taxon>
        <taxon>50 kb inversion clade</taxon>
        <taxon>NPAAA clade</taxon>
        <taxon>Hologalegina</taxon>
        <taxon>robinioid clade</taxon>
        <taxon>Loteae</taxon>
        <taxon>Lotus</taxon>
    </lineage>
</organism>
<sequence>MPFFPQFLGVLVPYLELLVVVKQSLVRLFLSTPILTLFFTLVVGNVEMKWLRF</sequence>
<evidence type="ECO:0000256" key="1">
    <source>
        <dbReference type="SAM" id="Phobius"/>
    </source>
</evidence>
<evidence type="ECO:0000313" key="2">
    <source>
        <dbReference type="EMBL" id="AFK44797.1"/>
    </source>
</evidence>
<reference evidence="2" key="1">
    <citation type="submission" date="2012-05" db="EMBL/GenBank/DDBJ databases">
        <authorList>
            <person name="Krishnakumar V."/>
            <person name="Cheung F."/>
            <person name="Xiao Y."/>
            <person name="Chan A."/>
            <person name="Moskal W.A."/>
            <person name="Town C.D."/>
        </authorList>
    </citation>
    <scope>NUCLEOTIDE SEQUENCE</scope>
</reference>
<name>I3SX05_LOTJA</name>
<keyword evidence="1" id="KW-0812">Transmembrane</keyword>
<dbReference type="EMBL" id="BT145003">
    <property type="protein sequence ID" value="AFK44797.1"/>
    <property type="molecule type" value="mRNA"/>
</dbReference>
<dbReference type="AlphaFoldDB" id="I3SX05"/>
<keyword evidence="1" id="KW-0472">Membrane</keyword>
<protein>
    <submittedName>
        <fullName evidence="2">Uncharacterized protein</fullName>
    </submittedName>
</protein>
<accession>I3SX05</accession>